<evidence type="ECO:0000256" key="2">
    <source>
        <dbReference type="ARBA" id="ARBA00004240"/>
    </source>
</evidence>
<dbReference type="EMBL" id="CAJNNV010024886">
    <property type="protein sequence ID" value="CAE8611025.1"/>
    <property type="molecule type" value="Genomic_DNA"/>
</dbReference>
<evidence type="ECO:0000256" key="9">
    <source>
        <dbReference type="SAM" id="Phobius"/>
    </source>
</evidence>
<dbReference type="SMART" id="SM00973">
    <property type="entry name" value="Sec63"/>
    <property type="match status" value="1"/>
</dbReference>
<evidence type="ECO:0000256" key="7">
    <source>
        <dbReference type="ARBA" id="ARBA00023186"/>
    </source>
</evidence>
<feature type="non-terminal residue" evidence="11">
    <location>
        <position position="1"/>
    </location>
</feature>
<dbReference type="GO" id="GO:0003723">
    <property type="term" value="F:RNA binding"/>
    <property type="evidence" value="ECO:0007669"/>
    <property type="project" value="TreeGrafter"/>
</dbReference>
<evidence type="ECO:0000256" key="5">
    <source>
        <dbReference type="ARBA" id="ARBA00022989"/>
    </source>
</evidence>
<feature type="region of interest" description="Disordered" evidence="8">
    <location>
        <begin position="343"/>
        <end position="362"/>
    </location>
</feature>
<organism evidence="11 12">
    <name type="scientific">Polarella glacialis</name>
    <name type="common">Dinoflagellate</name>
    <dbReference type="NCBI Taxonomy" id="89957"/>
    <lineage>
        <taxon>Eukaryota</taxon>
        <taxon>Sar</taxon>
        <taxon>Alveolata</taxon>
        <taxon>Dinophyceae</taxon>
        <taxon>Suessiales</taxon>
        <taxon>Suessiaceae</taxon>
        <taxon>Polarella</taxon>
    </lineage>
</organism>
<name>A0A813FKX4_POLGL</name>
<keyword evidence="12" id="KW-1185">Reference proteome</keyword>
<evidence type="ECO:0000313" key="12">
    <source>
        <dbReference type="Proteomes" id="UP000654075"/>
    </source>
</evidence>
<keyword evidence="5 9" id="KW-1133">Transmembrane helix</keyword>
<evidence type="ECO:0000256" key="4">
    <source>
        <dbReference type="ARBA" id="ARBA00022824"/>
    </source>
</evidence>
<comment type="caution">
    <text evidence="11">The sequence shown here is derived from an EMBL/GenBank/DDBJ whole genome shotgun (WGS) entry which is preliminary data.</text>
</comment>
<keyword evidence="7" id="KW-0143">Chaperone</keyword>
<feature type="compositionally biased region" description="Basic and acidic residues" evidence="8">
    <location>
        <begin position="343"/>
        <end position="359"/>
    </location>
</feature>
<dbReference type="Gene3D" id="1.10.150.20">
    <property type="entry name" value="5' to 3' exonuclease, C-terminal subdomain"/>
    <property type="match status" value="1"/>
</dbReference>
<keyword evidence="3 9" id="KW-0812">Transmembrane</keyword>
<gene>
    <name evidence="11" type="ORF">PGLA1383_LOCUS28835</name>
</gene>
<dbReference type="Gene3D" id="2.60.40.150">
    <property type="entry name" value="C2 domain"/>
    <property type="match status" value="1"/>
</dbReference>
<dbReference type="GO" id="GO:0006614">
    <property type="term" value="P:SRP-dependent cotranslational protein targeting to membrane"/>
    <property type="evidence" value="ECO:0007669"/>
    <property type="project" value="TreeGrafter"/>
</dbReference>
<comment type="subcellular location">
    <subcellularLocation>
        <location evidence="2">Endoplasmic reticulum</location>
    </subcellularLocation>
    <subcellularLocation>
        <location evidence="1">Membrane</location>
        <topology evidence="1">Multi-pass membrane protein</topology>
    </subcellularLocation>
</comment>
<dbReference type="Gene3D" id="1.10.3380.10">
    <property type="entry name" value="Sec63 N-terminal domain-like domain"/>
    <property type="match status" value="1"/>
</dbReference>
<evidence type="ECO:0000256" key="6">
    <source>
        <dbReference type="ARBA" id="ARBA00023136"/>
    </source>
</evidence>
<keyword evidence="6 9" id="KW-0472">Membrane</keyword>
<feature type="domain" description="SEC63" evidence="10">
    <location>
        <begin position="2"/>
        <end position="266"/>
    </location>
</feature>
<dbReference type="GO" id="GO:0006620">
    <property type="term" value="P:post-translational protein targeting to endoplasmic reticulum membrane"/>
    <property type="evidence" value="ECO:0007669"/>
    <property type="project" value="TreeGrafter"/>
</dbReference>
<feature type="transmembrane region" description="Helical" evidence="9">
    <location>
        <begin position="505"/>
        <end position="525"/>
    </location>
</feature>
<protein>
    <recommendedName>
        <fullName evidence="10">SEC63 domain-containing protein</fullName>
    </recommendedName>
</protein>
<evidence type="ECO:0000259" key="10">
    <source>
        <dbReference type="SMART" id="SM00973"/>
    </source>
</evidence>
<dbReference type="PANTHER" id="PTHR24075:SF0">
    <property type="entry name" value="TRANSLOCATION PROTEIN SEC63 HOMOLOG"/>
    <property type="match status" value="1"/>
</dbReference>
<feature type="transmembrane region" description="Helical" evidence="9">
    <location>
        <begin position="291"/>
        <end position="314"/>
    </location>
</feature>
<dbReference type="InterPro" id="IPR014756">
    <property type="entry name" value="Ig_E-set"/>
</dbReference>
<dbReference type="InterPro" id="IPR035892">
    <property type="entry name" value="C2_domain_sf"/>
</dbReference>
<evidence type="ECO:0000256" key="1">
    <source>
        <dbReference type="ARBA" id="ARBA00004141"/>
    </source>
</evidence>
<accession>A0A813FKX4</accession>
<reference evidence="11" key="1">
    <citation type="submission" date="2021-02" db="EMBL/GenBank/DDBJ databases">
        <authorList>
            <person name="Dougan E. K."/>
            <person name="Rhodes N."/>
            <person name="Thang M."/>
            <person name="Chan C."/>
        </authorList>
    </citation>
    <scope>NUCLEOTIDE SEQUENCE</scope>
</reference>
<dbReference type="GO" id="GO:0008320">
    <property type="term" value="F:protein transmembrane transporter activity"/>
    <property type="evidence" value="ECO:0007669"/>
    <property type="project" value="TreeGrafter"/>
</dbReference>
<sequence>LATQVVEHKKRQFSLPIIIKNNFLLLGHTQRLHHLMTPDLRSDCDELLKYSVKITQAMIEIACMREWFFTAQAMIEFRRSLVQGLDLKASQLLQIPHFTEESLKHTSRGKNSISTLTDFISKDPEQRKGLGDMDPNQLADIEAFCSHVSNVEFKAITEVEDETEICVGDVATVVCTLTRKNLQEGEAMGPVHAPLYPEPKFEEWWIFLVEGSPTNTRIIAFERVRDTERVVEAKLRFQAPEGPEDEDVPALGESPSQLAAAHQVYFTMALPYVIQGIQITQELLAKLPEKILWAFVGFLVCFFGGVFPATIAAVEAWQLCGGKEALVHVAELWNEFQKVQDASKKDDDADADKDGKADVSEMTPQQLVQRKIAVAMMTVEPERISTAVGGLYIGWVGVLAILKIQFAKTVTLGEIIGGAIYKPASKFEPMIETMVPQEYSKWVPVGLRWTIKLMAISTAWMIQRVISAIHSSIRGGLMFGKYLVDYLHETGYLKAETKDTYIDEAIGWGVAFLGFLTQCAFGFHLPFLFNIFLWPLQLVEAIVVYSVAY</sequence>
<dbReference type="GO" id="GO:0031207">
    <property type="term" value="C:Sec62/Sec63 complex"/>
    <property type="evidence" value="ECO:0007669"/>
    <property type="project" value="TreeGrafter"/>
</dbReference>
<dbReference type="Pfam" id="PF02889">
    <property type="entry name" value="Sec63"/>
    <property type="match status" value="1"/>
</dbReference>
<evidence type="ECO:0000256" key="8">
    <source>
        <dbReference type="SAM" id="MobiDB-lite"/>
    </source>
</evidence>
<proteinExistence type="predicted"/>
<dbReference type="AlphaFoldDB" id="A0A813FKX4"/>
<dbReference type="PANTHER" id="PTHR24075">
    <property type="entry name" value="SEC63 DOMAIN-CONTAINING"/>
    <property type="match status" value="1"/>
</dbReference>
<dbReference type="InterPro" id="IPR004179">
    <property type="entry name" value="Sec63-dom"/>
</dbReference>
<dbReference type="OrthoDB" id="1734229at2759"/>
<dbReference type="SUPFAM" id="SSF158702">
    <property type="entry name" value="Sec63 N-terminal domain-like"/>
    <property type="match status" value="1"/>
</dbReference>
<evidence type="ECO:0000313" key="11">
    <source>
        <dbReference type="EMBL" id="CAE8611025.1"/>
    </source>
</evidence>
<dbReference type="Proteomes" id="UP000654075">
    <property type="component" value="Unassembled WGS sequence"/>
</dbReference>
<dbReference type="SUPFAM" id="SSF81296">
    <property type="entry name" value="E set domains"/>
    <property type="match status" value="1"/>
</dbReference>
<feature type="transmembrane region" description="Helical" evidence="9">
    <location>
        <begin position="384"/>
        <end position="402"/>
    </location>
</feature>
<keyword evidence="4" id="KW-0256">Endoplasmic reticulum</keyword>
<evidence type="ECO:0000256" key="3">
    <source>
        <dbReference type="ARBA" id="ARBA00022692"/>
    </source>
</evidence>